<dbReference type="FunFam" id="2.80.10.50:FF:000003">
    <property type="entry name" value="recombining binding protein suppressor of hairless"/>
    <property type="match status" value="1"/>
</dbReference>
<accession>A0A085MX70</accession>
<evidence type="ECO:0000256" key="4">
    <source>
        <dbReference type="ARBA" id="ARBA00023125"/>
    </source>
</evidence>
<organism evidence="10">
    <name type="scientific">Trichuris suis</name>
    <name type="common">pig whipworm</name>
    <dbReference type="NCBI Taxonomy" id="68888"/>
    <lineage>
        <taxon>Eukaryota</taxon>
        <taxon>Metazoa</taxon>
        <taxon>Ecdysozoa</taxon>
        <taxon>Nematoda</taxon>
        <taxon>Enoplea</taxon>
        <taxon>Dorylaimia</taxon>
        <taxon>Trichinellida</taxon>
        <taxon>Trichuridae</taxon>
        <taxon>Trichuris</taxon>
    </lineage>
</organism>
<dbReference type="SUPFAM" id="SSF110217">
    <property type="entry name" value="DNA-binding protein LAG-1 (CSL)"/>
    <property type="match status" value="1"/>
</dbReference>
<name>A0A085MX70_9BILA</name>
<feature type="compositionally biased region" description="Basic and acidic residues" evidence="7">
    <location>
        <begin position="390"/>
        <end position="401"/>
    </location>
</feature>
<dbReference type="InterPro" id="IPR015350">
    <property type="entry name" value="Beta-trefoil_DNA-bd_dom"/>
</dbReference>
<evidence type="ECO:0000256" key="1">
    <source>
        <dbReference type="ARBA" id="ARBA00004123"/>
    </source>
</evidence>
<evidence type="ECO:0000259" key="8">
    <source>
        <dbReference type="SMART" id="SM01267"/>
    </source>
</evidence>
<feature type="non-terminal residue" evidence="10">
    <location>
        <position position="1"/>
    </location>
</feature>
<dbReference type="SMART" id="SM01268">
    <property type="entry name" value="BTD"/>
    <property type="match status" value="1"/>
</dbReference>
<feature type="domain" description="RBP-J/Cbf11/Cbf12 DNA binding" evidence="8">
    <location>
        <begin position="315"/>
        <end position="487"/>
    </location>
</feature>
<evidence type="ECO:0000256" key="5">
    <source>
        <dbReference type="ARBA" id="ARBA00023163"/>
    </source>
</evidence>
<proteinExistence type="inferred from homology"/>
<keyword evidence="6" id="KW-0539">Nucleus</keyword>
<dbReference type="Gene3D" id="2.80.10.50">
    <property type="match status" value="1"/>
</dbReference>
<evidence type="ECO:0000256" key="2">
    <source>
        <dbReference type="ARBA" id="ARBA00009704"/>
    </source>
</evidence>
<dbReference type="Pfam" id="PF09271">
    <property type="entry name" value="LAG1-DNAbind"/>
    <property type="match status" value="1"/>
</dbReference>
<dbReference type="GO" id="GO:0000978">
    <property type="term" value="F:RNA polymerase II cis-regulatory region sequence-specific DNA binding"/>
    <property type="evidence" value="ECO:0007669"/>
    <property type="project" value="InterPro"/>
</dbReference>
<protein>
    <recommendedName>
        <fullName evidence="11">Suppressor of hairless protein</fullName>
    </recommendedName>
</protein>
<feature type="compositionally biased region" description="Acidic residues" evidence="7">
    <location>
        <begin position="249"/>
        <end position="261"/>
    </location>
</feature>
<evidence type="ECO:0000256" key="3">
    <source>
        <dbReference type="ARBA" id="ARBA00023015"/>
    </source>
</evidence>
<dbReference type="Gene3D" id="2.60.40.1450">
    <property type="entry name" value="LAG1, DNA binding domain"/>
    <property type="match status" value="1"/>
</dbReference>
<dbReference type="InterPro" id="IPR008967">
    <property type="entry name" value="p53-like_TF_DNA-bd_sf"/>
</dbReference>
<dbReference type="InterPro" id="IPR037095">
    <property type="entry name" value="RBP-J/Cbf11_DNA-bd_sf"/>
</dbReference>
<evidence type="ECO:0000256" key="7">
    <source>
        <dbReference type="SAM" id="MobiDB-lite"/>
    </source>
</evidence>
<dbReference type="Proteomes" id="UP000030758">
    <property type="component" value="Unassembled WGS sequence"/>
</dbReference>
<dbReference type="GO" id="GO:0001228">
    <property type="term" value="F:DNA-binding transcription activator activity, RNA polymerase II-specific"/>
    <property type="evidence" value="ECO:0007669"/>
    <property type="project" value="InterPro"/>
</dbReference>
<keyword evidence="5" id="KW-0804">Transcription</keyword>
<dbReference type="InterPro" id="IPR040159">
    <property type="entry name" value="CLS_fam"/>
</dbReference>
<dbReference type="InterPro" id="IPR036358">
    <property type="entry name" value="BTD_sf"/>
</dbReference>
<dbReference type="GO" id="GO:1990433">
    <property type="term" value="C:CSL-Notch-Mastermind transcription factor complex"/>
    <property type="evidence" value="ECO:0007669"/>
    <property type="project" value="UniProtKB-ARBA"/>
</dbReference>
<comment type="similarity">
    <text evidence="2">Belongs to the Su(H) family.</text>
</comment>
<dbReference type="InterPro" id="IPR013783">
    <property type="entry name" value="Ig-like_fold"/>
</dbReference>
<dbReference type="InterPro" id="IPR015351">
    <property type="entry name" value="RBP-J/Cbf11/Cbf12_DNA-bd"/>
</dbReference>
<keyword evidence="3" id="KW-0805">Transcription regulation</keyword>
<dbReference type="FunFam" id="2.60.40.1450:FF:000003">
    <property type="entry name" value="Related to J kappa-recombination signal binding protein"/>
    <property type="match status" value="1"/>
</dbReference>
<feature type="non-terminal residue" evidence="10">
    <location>
        <position position="781"/>
    </location>
</feature>
<dbReference type="SMART" id="SM01267">
    <property type="entry name" value="LAG1_DNAbind"/>
    <property type="match status" value="1"/>
</dbReference>
<dbReference type="PANTHER" id="PTHR10665">
    <property type="entry name" value="RECOMBINING BINDING PROTEIN SUPPRESSOR OF HAIRLESS"/>
    <property type="match status" value="1"/>
</dbReference>
<dbReference type="Pfam" id="PF20144">
    <property type="entry name" value="TIG_SUH"/>
    <property type="match status" value="1"/>
</dbReference>
<feature type="region of interest" description="Disordered" evidence="7">
    <location>
        <begin position="240"/>
        <end position="286"/>
    </location>
</feature>
<gene>
    <name evidence="10" type="ORF">M514_11007</name>
</gene>
<evidence type="ECO:0000256" key="6">
    <source>
        <dbReference type="ARBA" id="ARBA00023242"/>
    </source>
</evidence>
<reference evidence="10" key="1">
    <citation type="journal article" date="2014" name="Nat. Genet.">
        <title>Genome and transcriptome of the porcine whipworm Trichuris suis.</title>
        <authorList>
            <person name="Jex A.R."/>
            <person name="Nejsum P."/>
            <person name="Schwarz E.M."/>
            <person name="Hu L."/>
            <person name="Young N.D."/>
            <person name="Hall R.S."/>
            <person name="Korhonen P.K."/>
            <person name="Liao S."/>
            <person name="Thamsborg S."/>
            <person name="Xia J."/>
            <person name="Xu P."/>
            <person name="Wang S."/>
            <person name="Scheerlinck J.P."/>
            <person name="Hofmann A."/>
            <person name="Sternberg P.W."/>
            <person name="Wang J."/>
            <person name="Gasser R.B."/>
        </authorList>
    </citation>
    <scope>NUCLEOTIDE SEQUENCE [LARGE SCALE GENOMIC DNA]</scope>
    <source>
        <strain evidence="10">DCEP-RM93F</strain>
    </source>
</reference>
<dbReference type="InterPro" id="IPR038007">
    <property type="entry name" value="RBP-Jkappa_IPT"/>
</dbReference>
<evidence type="ECO:0000313" key="10">
    <source>
        <dbReference type="EMBL" id="KFD61816.1"/>
    </source>
</evidence>
<dbReference type="AlphaFoldDB" id="A0A085MX70"/>
<dbReference type="SUPFAM" id="SSF49417">
    <property type="entry name" value="p53-like transcription factors"/>
    <property type="match status" value="1"/>
</dbReference>
<feature type="region of interest" description="Disordered" evidence="7">
    <location>
        <begin position="368"/>
        <end position="401"/>
    </location>
</feature>
<feature type="domain" description="Beta-trefoil DNA-binding" evidence="9">
    <location>
        <begin position="491"/>
        <end position="639"/>
    </location>
</feature>
<evidence type="ECO:0000259" key="9">
    <source>
        <dbReference type="SMART" id="SM01268"/>
    </source>
</evidence>
<sequence>LPLHCPSLVVARATFGFFPIGTSCDCQAVSVGKFIVRLQCISERRYTIAFSIGFQLGWPSKYVAVPYGDVAMKDQQLKAVNEDMDKELSSPLRQAKRWCQSGSESNRNWLLPTVQSSTLAANLQVQSAPYDLSQSLFQMAMPSLVDLVQCNASLWPPLAFGDVWLKSASENSARYIASSGSVGGLSMPAAYCSLSPLEKNPKEQLGNLGSVANDIIGEGPPLEPNGQAVSSIGTTTIVGRGNKRRLEDVQDDDDDRESQDDQSDRAIMDESVGQEEGSSGSHASLPLDMCQLAPSVVKLTRESMQRYLNGGLGCVITIFHAKVAQKSYGSEKRFFCPPPSVYLSGEGWKHKQQQVTSMCQSQAHLSLMDSSGGSGAPSLMSPGSLRKYSRKEPETQEVDKSSHTSELVVTIGIGNMEQEDQVLEFPSGKNFCSAKNLFISDTDKRKYFELLVNLTYTCGYDVGLFSSQRIKVISKPSKKKQSMKNTDCKYLCIASGTKVALFNRLRSQTVSTRYLHVRGGCFYASSTQWGAFAIHLLEDDATEAEEFSVRDGFIHYGSTVKLVDSVSGIALPRLVIRRIEKQMALLDSEEPVSQLHKCAFYMKDTNCMYLCLSQDRIIQYQAQPSRESNKHIITDSAAWTIISTEKAEYRFYEAMGPASAPVTPVPIVRSLHFNGGGDSAYVELCGSNFMPGLKVWFGDVEANTVFRGEQMLYCSVPPISRFRPEWLNSDNNHSVPISLVRFDGVIYYTGMRFTYTPEKPLISTIRRDSAFARRQSSESCQ</sequence>
<keyword evidence="4" id="KW-0238">DNA-binding</keyword>
<dbReference type="Pfam" id="PF09270">
    <property type="entry name" value="BTD"/>
    <property type="match status" value="1"/>
</dbReference>
<dbReference type="Gene3D" id="2.60.40.10">
    <property type="entry name" value="Immunoglobulins"/>
    <property type="match status" value="1"/>
</dbReference>
<feature type="compositionally biased region" description="Low complexity" evidence="7">
    <location>
        <begin position="270"/>
        <end position="281"/>
    </location>
</feature>
<comment type="subcellular location">
    <subcellularLocation>
        <location evidence="1">Nucleus</location>
    </subcellularLocation>
</comment>
<dbReference type="SUPFAM" id="SSF81296">
    <property type="entry name" value="E set domains"/>
    <property type="match status" value="1"/>
</dbReference>
<dbReference type="InterPro" id="IPR014756">
    <property type="entry name" value="Ig_E-set"/>
</dbReference>
<dbReference type="EMBL" id="KL367610">
    <property type="protein sequence ID" value="KFD61816.1"/>
    <property type="molecule type" value="Genomic_DNA"/>
</dbReference>
<evidence type="ECO:0008006" key="11">
    <source>
        <dbReference type="Google" id="ProtNLM"/>
    </source>
</evidence>